<evidence type="ECO:0000313" key="3">
    <source>
        <dbReference type="Proteomes" id="UP000554520"/>
    </source>
</evidence>
<reference evidence="2 3" key="1">
    <citation type="submission" date="2020-08" db="EMBL/GenBank/DDBJ databases">
        <title>Genomic Encyclopedia of Type Strains, Phase III (KMG-III): the genomes of soil and plant-associated and newly described type strains.</title>
        <authorList>
            <person name="Whitman W."/>
        </authorList>
    </citation>
    <scope>NUCLEOTIDE SEQUENCE [LARGE SCALE GENOMIC DNA]</scope>
    <source>
        <strain evidence="2 3">CECT 7015</strain>
    </source>
</reference>
<proteinExistence type="predicted"/>
<keyword evidence="2" id="KW-0238">DNA-binding</keyword>
<comment type="caution">
    <text evidence="2">The sequence shown here is derived from an EMBL/GenBank/DDBJ whole genome shotgun (WGS) entry which is preliminary data.</text>
</comment>
<feature type="domain" description="HTH arsR-type" evidence="1">
    <location>
        <begin position="1"/>
        <end position="94"/>
    </location>
</feature>
<dbReference type="PANTHER" id="PTHR38600">
    <property type="entry name" value="TRANSCRIPTIONAL REGULATORY PROTEIN"/>
    <property type="match status" value="1"/>
</dbReference>
<dbReference type="RefSeq" id="WP_112529664.1">
    <property type="nucleotide sequence ID" value="NZ_JACHXN010000014.1"/>
</dbReference>
<name>A0A839UG09_9HYPH</name>
<dbReference type="GO" id="GO:0003677">
    <property type="term" value="F:DNA binding"/>
    <property type="evidence" value="ECO:0007669"/>
    <property type="project" value="UniProtKB-KW"/>
</dbReference>
<dbReference type="Pfam" id="PF12840">
    <property type="entry name" value="HTH_20"/>
    <property type="match status" value="1"/>
</dbReference>
<dbReference type="Gene3D" id="1.10.10.10">
    <property type="entry name" value="Winged helix-like DNA-binding domain superfamily/Winged helix DNA-binding domain"/>
    <property type="match status" value="1"/>
</dbReference>
<protein>
    <submittedName>
        <fullName evidence="2">DNA-binding transcriptional ArsR family regulator</fullName>
    </submittedName>
</protein>
<dbReference type="SMART" id="SM00418">
    <property type="entry name" value="HTH_ARSR"/>
    <property type="match status" value="1"/>
</dbReference>
<dbReference type="NCBIfam" id="NF033788">
    <property type="entry name" value="HTH_metalloreg"/>
    <property type="match status" value="1"/>
</dbReference>
<sequence length="110" mass="12579">MLNQQAPLDLMFQALADPSRRIMVERLSRGPASVSELAKPFAMSLPAVVQHLQVLEASGLIRSEKIGRVRTCHIEWAALQTAEEWMLERRKTWEHRLDRLGDFLADQEKG</sequence>
<dbReference type="InterPro" id="IPR011991">
    <property type="entry name" value="ArsR-like_HTH"/>
</dbReference>
<evidence type="ECO:0000313" key="2">
    <source>
        <dbReference type="EMBL" id="MBB3147780.1"/>
    </source>
</evidence>
<dbReference type="CDD" id="cd00090">
    <property type="entry name" value="HTH_ARSR"/>
    <property type="match status" value="1"/>
</dbReference>
<dbReference type="EMBL" id="JACHXN010000014">
    <property type="protein sequence ID" value="MBB3147780.1"/>
    <property type="molecule type" value="Genomic_DNA"/>
</dbReference>
<dbReference type="PROSITE" id="PS50987">
    <property type="entry name" value="HTH_ARSR_2"/>
    <property type="match status" value="1"/>
</dbReference>
<accession>A0A839UG09</accession>
<dbReference type="SUPFAM" id="SSF46785">
    <property type="entry name" value="Winged helix' DNA-binding domain"/>
    <property type="match status" value="1"/>
</dbReference>
<evidence type="ECO:0000259" key="1">
    <source>
        <dbReference type="PROSITE" id="PS50987"/>
    </source>
</evidence>
<gene>
    <name evidence="2" type="ORF">FHS21_004212</name>
</gene>
<dbReference type="AlphaFoldDB" id="A0A839UG09"/>
<dbReference type="InterPro" id="IPR036388">
    <property type="entry name" value="WH-like_DNA-bd_sf"/>
</dbReference>
<keyword evidence="3" id="KW-1185">Reference proteome</keyword>
<dbReference type="PANTHER" id="PTHR38600:SF2">
    <property type="entry name" value="SLL0088 PROTEIN"/>
    <property type="match status" value="1"/>
</dbReference>
<dbReference type="InterPro" id="IPR001845">
    <property type="entry name" value="HTH_ArsR_DNA-bd_dom"/>
</dbReference>
<dbReference type="InterPro" id="IPR036390">
    <property type="entry name" value="WH_DNA-bd_sf"/>
</dbReference>
<dbReference type="PRINTS" id="PR00778">
    <property type="entry name" value="HTHARSR"/>
</dbReference>
<organism evidence="2 3">
    <name type="scientific">Phyllobacterium trifolii</name>
    <dbReference type="NCBI Taxonomy" id="300193"/>
    <lineage>
        <taxon>Bacteria</taxon>
        <taxon>Pseudomonadati</taxon>
        <taxon>Pseudomonadota</taxon>
        <taxon>Alphaproteobacteria</taxon>
        <taxon>Hyphomicrobiales</taxon>
        <taxon>Phyllobacteriaceae</taxon>
        <taxon>Phyllobacterium</taxon>
    </lineage>
</organism>
<dbReference type="Proteomes" id="UP000554520">
    <property type="component" value="Unassembled WGS sequence"/>
</dbReference>
<dbReference type="GO" id="GO:0003700">
    <property type="term" value="F:DNA-binding transcription factor activity"/>
    <property type="evidence" value="ECO:0007669"/>
    <property type="project" value="InterPro"/>
</dbReference>